<sequence length="60" mass="6857">MPRPDDEDHDWKMTVNLLAVIAVLLLLGAGLWLLLELDRAKKAQECLSSTQRNCRQIRTP</sequence>
<accession>A0A370LC76</accession>
<evidence type="ECO:0000313" key="2">
    <source>
        <dbReference type="EMBL" id="RDJ29498.1"/>
    </source>
</evidence>
<keyword evidence="1" id="KW-0472">Membrane</keyword>
<keyword evidence="1" id="KW-1133">Transmembrane helix</keyword>
<feature type="transmembrane region" description="Helical" evidence="1">
    <location>
        <begin position="15"/>
        <end position="35"/>
    </location>
</feature>
<protein>
    <submittedName>
        <fullName evidence="2">Uncharacterized protein</fullName>
    </submittedName>
</protein>
<name>A0A370LC76_9HYPH</name>
<evidence type="ECO:0000313" key="3">
    <source>
        <dbReference type="Proteomes" id="UP000255207"/>
    </source>
</evidence>
<dbReference type="AlphaFoldDB" id="A0A370LC76"/>
<dbReference type="RefSeq" id="WP_114827617.1">
    <property type="nucleotide sequence ID" value="NZ_QQTO01000019.1"/>
</dbReference>
<keyword evidence="3" id="KW-1185">Reference proteome</keyword>
<comment type="caution">
    <text evidence="2">The sequence shown here is derived from an EMBL/GenBank/DDBJ whole genome shotgun (WGS) entry which is preliminary data.</text>
</comment>
<dbReference type="EMBL" id="QQTP01000001">
    <property type="protein sequence ID" value="RDJ29498.1"/>
    <property type="molecule type" value="Genomic_DNA"/>
</dbReference>
<gene>
    <name evidence="2" type="ORF">DWE98_02835</name>
</gene>
<evidence type="ECO:0000256" key="1">
    <source>
        <dbReference type="SAM" id="Phobius"/>
    </source>
</evidence>
<dbReference type="Proteomes" id="UP000255207">
    <property type="component" value="Unassembled WGS sequence"/>
</dbReference>
<organism evidence="2 3">
    <name type="scientific">Bosea caraganae</name>
    <dbReference type="NCBI Taxonomy" id="2763117"/>
    <lineage>
        <taxon>Bacteria</taxon>
        <taxon>Pseudomonadati</taxon>
        <taxon>Pseudomonadota</taxon>
        <taxon>Alphaproteobacteria</taxon>
        <taxon>Hyphomicrobiales</taxon>
        <taxon>Boseaceae</taxon>
        <taxon>Bosea</taxon>
    </lineage>
</organism>
<reference evidence="3" key="1">
    <citation type="submission" date="2018-07" db="EMBL/GenBank/DDBJ databases">
        <authorList>
            <person name="Safronova V.I."/>
            <person name="Chirak E.R."/>
            <person name="Sazanova A.L."/>
        </authorList>
    </citation>
    <scope>NUCLEOTIDE SEQUENCE [LARGE SCALE GENOMIC DNA]</scope>
    <source>
        <strain evidence="3">RCAM04685</strain>
    </source>
</reference>
<proteinExistence type="predicted"/>
<keyword evidence="1" id="KW-0812">Transmembrane</keyword>